<dbReference type="EMBL" id="CP015453">
    <property type="protein sequence ID" value="AWH95996.1"/>
    <property type="molecule type" value="Genomic_DNA"/>
</dbReference>
<gene>
    <name evidence="3" type="ORF">A6048_11380</name>
</gene>
<evidence type="ECO:0000259" key="1">
    <source>
        <dbReference type="Pfam" id="PF01571"/>
    </source>
</evidence>
<sequence length="357" mass="37516">MSTFITPLSTVHPDDAVTELVGDSVVVSEYEDSHAEYSSLRDRAGLVDLGGAALILVAGRDAPGFLQDVLARDVEFLTPERTLTSLVLDDDGHIVDVVVVWGHDDGAIVESSVGGGTRLLDHLRARATGEVEITDLRGERTVIAIEGPYSWGVIGRLIDNELAALPLDSVVEAIWSDVDVLFARSGFTGEYGYKMIVPVDRAAELWALAAAEATPVGNDAYELAMLEVRQPVARHETGGGVGVIESGTSWLVDITKESFVGRGAVDAEFGAQGGRRTVGFITDGDVPAAGTPVTAGTETVGEVVHAVESYGTGRVLGLARLDRDLAAAGLVLDVADAPAETVTSPYVTPKSWSIPIV</sequence>
<dbReference type="PANTHER" id="PTHR43757">
    <property type="entry name" value="AMINOMETHYLTRANSFERASE"/>
    <property type="match status" value="1"/>
</dbReference>
<dbReference type="PIRSF" id="PIRSF006487">
    <property type="entry name" value="GcvT"/>
    <property type="match status" value="1"/>
</dbReference>
<dbReference type="Pfam" id="PF01571">
    <property type="entry name" value="GCV_T"/>
    <property type="match status" value="1"/>
</dbReference>
<dbReference type="InterPro" id="IPR027266">
    <property type="entry name" value="TrmE/GcvT-like"/>
</dbReference>
<dbReference type="InterPro" id="IPR028896">
    <property type="entry name" value="GcvT/YgfZ/DmdA"/>
</dbReference>
<keyword evidence="4" id="KW-1185">Reference proteome</keyword>
<dbReference type="KEGG" id="dpc:A6048_11380"/>
<dbReference type="Proteomes" id="UP000244903">
    <property type="component" value="Chromosome"/>
</dbReference>
<accession>A0AAD0NNN1</accession>
<dbReference type="Gene3D" id="3.30.1360.120">
    <property type="entry name" value="Probable tRNA modification gtpase trme, domain 1"/>
    <property type="match status" value="1"/>
</dbReference>
<evidence type="ECO:0000313" key="4">
    <source>
        <dbReference type="Proteomes" id="UP000244903"/>
    </source>
</evidence>
<dbReference type="InterPro" id="IPR029043">
    <property type="entry name" value="GcvT/YgfZ_C"/>
</dbReference>
<organism evidence="3 4">
    <name type="scientific">Dietzia psychralcaliphila</name>
    <dbReference type="NCBI Taxonomy" id="139021"/>
    <lineage>
        <taxon>Bacteria</taxon>
        <taxon>Bacillati</taxon>
        <taxon>Actinomycetota</taxon>
        <taxon>Actinomycetes</taxon>
        <taxon>Mycobacteriales</taxon>
        <taxon>Dietziaceae</taxon>
        <taxon>Dietzia</taxon>
    </lineage>
</organism>
<dbReference type="AlphaFoldDB" id="A0AAD0NNN1"/>
<dbReference type="PANTHER" id="PTHR43757:SF2">
    <property type="entry name" value="AMINOMETHYLTRANSFERASE, MITOCHONDRIAL"/>
    <property type="match status" value="1"/>
</dbReference>
<proteinExistence type="predicted"/>
<dbReference type="GO" id="GO:0005829">
    <property type="term" value="C:cytosol"/>
    <property type="evidence" value="ECO:0007669"/>
    <property type="project" value="TreeGrafter"/>
</dbReference>
<evidence type="ECO:0000259" key="2">
    <source>
        <dbReference type="Pfam" id="PF08669"/>
    </source>
</evidence>
<dbReference type="SUPFAM" id="SSF101790">
    <property type="entry name" value="Aminomethyltransferase beta-barrel domain"/>
    <property type="match status" value="1"/>
</dbReference>
<dbReference type="InterPro" id="IPR013977">
    <property type="entry name" value="GcvT_C"/>
</dbReference>
<evidence type="ECO:0000313" key="3">
    <source>
        <dbReference type="EMBL" id="AWH95996.1"/>
    </source>
</evidence>
<dbReference type="Pfam" id="PF08669">
    <property type="entry name" value="GCV_T_C"/>
    <property type="match status" value="1"/>
</dbReference>
<dbReference type="SUPFAM" id="SSF103025">
    <property type="entry name" value="Folate-binding domain"/>
    <property type="match status" value="1"/>
</dbReference>
<dbReference type="RefSeq" id="WP_107746554.1">
    <property type="nucleotide sequence ID" value="NZ_CP015453.1"/>
</dbReference>
<dbReference type="InterPro" id="IPR006222">
    <property type="entry name" value="GCVT_N"/>
</dbReference>
<name>A0AAD0NNN1_9ACTN</name>
<protein>
    <submittedName>
        <fullName evidence="3">Glycine cleavage system protein T</fullName>
    </submittedName>
</protein>
<reference evidence="3 4" key="1">
    <citation type="submission" date="2016-04" db="EMBL/GenBank/DDBJ databases">
        <title>Complete genome sequence of the haloalkaliphilic hydrocarbon-degrading bacterium Dietzia psychralcaliphila ILA-1T, isolated from a drain of a fish product-processing plant.</title>
        <authorList>
            <person name="Zhao J."/>
            <person name="Hu B."/>
            <person name="Geng S."/>
            <person name="Nie Y."/>
            <person name="Tang Y."/>
        </authorList>
    </citation>
    <scope>NUCLEOTIDE SEQUENCE [LARGE SCALE GENOMIC DNA]</scope>
    <source>
        <strain evidence="3 4">ILA-1</strain>
    </source>
</reference>
<feature type="domain" description="Aminomethyltransferase C-terminal" evidence="2">
    <location>
        <begin position="275"/>
        <end position="334"/>
    </location>
</feature>
<feature type="domain" description="GCVT N-terminal" evidence="1">
    <location>
        <begin position="32"/>
        <end position="256"/>
    </location>
</feature>